<evidence type="ECO:0000259" key="2">
    <source>
        <dbReference type="Pfam" id="PF20149"/>
    </source>
</evidence>
<evidence type="ECO:0000313" key="4">
    <source>
        <dbReference type="Proteomes" id="UP000320762"/>
    </source>
</evidence>
<feature type="domain" description="DUF6532" evidence="2">
    <location>
        <begin position="6"/>
        <end position="158"/>
    </location>
</feature>
<protein>
    <recommendedName>
        <fullName evidence="2">DUF6532 domain-containing protein</fullName>
    </recommendedName>
</protein>
<comment type="caution">
    <text evidence="3">The sequence shown here is derived from an EMBL/GenBank/DDBJ whole genome shotgun (WGS) entry which is preliminary data.</text>
</comment>
<proteinExistence type="predicted"/>
<dbReference type="InterPro" id="IPR045341">
    <property type="entry name" value="DUF6532"/>
</dbReference>
<dbReference type="Proteomes" id="UP000320762">
    <property type="component" value="Unassembled WGS sequence"/>
</dbReference>
<reference evidence="3 4" key="1">
    <citation type="journal article" date="2019" name="New Phytol.">
        <title>Comparative genomics reveals unique wood-decay strategies and fruiting body development in the Schizophyllaceae.</title>
        <authorList>
            <person name="Almasi E."/>
            <person name="Sahu N."/>
            <person name="Krizsan K."/>
            <person name="Balint B."/>
            <person name="Kovacs G.M."/>
            <person name="Kiss B."/>
            <person name="Cseklye J."/>
            <person name="Drula E."/>
            <person name="Henrissat B."/>
            <person name="Nagy I."/>
            <person name="Chovatia M."/>
            <person name="Adam C."/>
            <person name="LaButti K."/>
            <person name="Lipzen A."/>
            <person name="Riley R."/>
            <person name="Grigoriev I.V."/>
            <person name="Nagy L.G."/>
        </authorList>
    </citation>
    <scope>NUCLEOTIDE SEQUENCE [LARGE SCALE GENOMIC DNA]</scope>
    <source>
        <strain evidence="3 4">NL-1724</strain>
    </source>
</reference>
<feature type="region of interest" description="Disordered" evidence="1">
    <location>
        <begin position="178"/>
        <end position="204"/>
    </location>
</feature>
<sequence>MQRTVEYRHSFATTANKFLTKVLTKTKVGNDADPEALMFPTPESRKDMVGRYRKGLRFLYSDPDFDNPKSSTGIFRSAYYLVVLAHHFKCAQGALPPPGKSVEDPPDPPIGAMVLAAIAIERAFKAWKTGEFVEGSVDDFSFNSYQEATRVYLKHIDDLDDDTINDILQQAFSVYLGEDGPADNEQAGSNVSDSDDDRRHLSLQ</sequence>
<name>A0A550BTI1_9AGAR</name>
<organism evidence="3 4">
    <name type="scientific">Schizophyllum amplum</name>
    <dbReference type="NCBI Taxonomy" id="97359"/>
    <lineage>
        <taxon>Eukaryota</taxon>
        <taxon>Fungi</taxon>
        <taxon>Dikarya</taxon>
        <taxon>Basidiomycota</taxon>
        <taxon>Agaricomycotina</taxon>
        <taxon>Agaricomycetes</taxon>
        <taxon>Agaricomycetidae</taxon>
        <taxon>Agaricales</taxon>
        <taxon>Schizophyllaceae</taxon>
        <taxon>Schizophyllum</taxon>
    </lineage>
</organism>
<accession>A0A550BTI1</accession>
<dbReference type="Pfam" id="PF20149">
    <property type="entry name" value="DUF6532"/>
    <property type="match status" value="1"/>
</dbReference>
<keyword evidence="4" id="KW-1185">Reference proteome</keyword>
<dbReference type="EMBL" id="VDMD01000090">
    <property type="protein sequence ID" value="TRM55859.1"/>
    <property type="molecule type" value="Genomic_DNA"/>
</dbReference>
<dbReference type="OrthoDB" id="2883614at2759"/>
<dbReference type="AlphaFoldDB" id="A0A550BTI1"/>
<gene>
    <name evidence="3" type="ORF">BD626DRAFT_521816</name>
</gene>
<evidence type="ECO:0000313" key="3">
    <source>
        <dbReference type="EMBL" id="TRM55859.1"/>
    </source>
</evidence>
<evidence type="ECO:0000256" key="1">
    <source>
        <dbReference type="SAM" id="MobiDB-lite"/>
    </source>
</evidence>